<dbReference type="AlphaFoldDB" id="A0A140DWD6"/>
<evidence type="ECO:0000256" key="2">
    <source>
        <dbReference type="ARBA" id="ARBA00011123"/>
    </source>
</evidence>
<dbReference type="GO" id="GO:0006450">
    <property type="term" value="P:regulation of translational fidelity"/>
    <property type="evidence" value="ECO:0007669"/>
    <property type="project" value="InterPro"/>
</dbReference>
<organism evidence="6 7">
    <name type="scientific">Faecalibaculum rodentium</name>
    <dbReference type="NCBI Taxonomy" id="1702221"/>
    <lineage>
        <taxon>Bacteria</taxon>
        <taxon>Bacillati</taxon>
        <taxon>Bacillota</taxon>
        <taxon>Erysipelotrichia</taxon>
        <taxon>Erysipelotrichales</taxon>
        <taxon>Erysipelotrichaceae</taxon>
        <taxon>Faecalibaculum</taxon>
    </lineage>
</organism>
<keyword evidence="6" id="KW-0808">Transferase</keyword>
<evidence type="ECO:0000256" key="5">
    <source>
        <dbReference type="ARBA" id="ARBA00047913"/>
    </source>
</evidence>
<dbReference type="KEGG" id="fro:AALO17_18290"/>
<comment type="catalytic activity">
    <reaction evidence="5">
        <text>L-glutamyl-tRNA(Gln) + L-glutamine + ATP + H2O = L-glutaminyl-tRNA(Gln) + L-glutamate + ADP + phosphate + H(+)</text>
        <dbReference type="Rhea" id="RHEA:17521"/>
        <dbReference type="Rhea" id="RHEA-COMP:9681"/>
        <dbReference type="Rhea" id="RHEA-COMP:9684"/>
        <dbReference type="ChEBI" id="CHEBI:15377"/>
        <dbReference type="ChEBI" id="CHEBI:15378"/>
        <dbReference type="ChEBI" id="CHEBI:29985"/>
        <dbReference type="ChEBI" id="CHEBI:30616"/>
        <dbReference type="ChEBI" id="CHEBI:43474"/>
        <dbReference type="ChEBI" id="CHEBI:58359"/>
        <dbReference type="ChEBI" id="CHEBI:78520"/>
        <dbReference type="ChEBI" id="CHEBI:78521"/>
        <dbReference type="ChEBI" id="CHEBI:456216"/>
    </reaction>
</comment>
<gene>
    <name evidence="6" type="ORF">AALO17_18290</name>
</gene>
<dbReference type="PANTHER" id="PTHR15004:SF0">
    <property type="entry name" value="GLUTAMYL-TRNA(GLN) AMIDOTRANSFERASE SUBUNIT C, MITOCHONDRIAL"/>
    <property type="match status" value="1"/>
</dbReference>
<dbReference type="PANTHER" id="PTHR15004">
    <property type="entry name" value="GLUTAMYL-TRNA(GLN) AMIDOTRANSFERASE SUBUNIT C, MITOCHONDRIAL"/>
    <property type="match status" value="1"/>
</dbReference>
<reference evidence="6 7" key="1">
    <citation type="journal article" date="2016" name="Gut Pathog.">
        <title>Whole genome sequencing of "Faecalibaculum rodentium" ALO17, isolated from C57BL/6J laboratory mouse feces.</title>
        <authorList>
            <person name="Lim S."/>
            <person name="Chang D.H."/>
            <person name="Ahn S."/>
            <person name="Kim B.C."/>
        </authorList>
    </citation>
    <scope>NUCLEOTIDE SEQUENCE [LARGE SCALE GENOMIC DNA]</scope>
    <source>
        <strain evidence="6 7">Alo17</strain>
    </source>
</reference>
<comment type="function">
    <text evidence="3">Allows the formation of correctly charged Asn-tRNA(Asn) or Gln-tRNA(Gln) through the transamidation of misacylated Asp-tRNA(Asn) or Glu-tRNA(Gln) in organisms which lack either or both of asparaginyl-tRNA or glutaminyl-tRNA synthetases. The reaction takes place in the presence of glutamine and ATP through an activated phospho-Asp-tRNA(Asn) or phospho-Glu-tRNA(Gln).</text>
</comment>
<sequence>MEKFSTEYFRKLASDLKFSLTDEEIEALKKDFEAVEAQVHLFEQVDTEGVEPMIWPFETPTVFLREDVENETLDQKEALANADDVRMGHVHVPKVVK</sequence>
<evidence type="ECO:0000313" key="6">
    <source>
        <dbReference type="EMBL" id="AMK54963.1"/>
    </source>
</evidence>
<dbReference type="STRING" id="1702221.AALO17_18290"/>
<dbReference type="EMBL" id="CP011391">
    <property type="protein sequence ID" value="AMK54963.1"/>
    <property type="molecule type" value="Genomic_DNA"/>
</dbReference>
<dbReference type="InterPro" id="IPR003837">
    <property type="entry name" value="GatC"/>
</dbReference>
<comment type="similarity">
    <text evidence="1">Belongs to the GatC family.</text>
</comment>
<dbReference type="SUPFAM" id="SSF141000">
    <property type="entry name" value="Glu-tRNAGln amidotransferase C subunit"/>
    <property type="match status" value="1"/>
</dbReference>
<dbReference type="InterPro" id="IPR036113">
    <property type="entry name" value="Asp/Glu-ADT_sf_sub_c"/>
</dbReference>
<evidence type="ECO:0000256" key="4">
    <source>
        <dbReference type="ARBA" id="ARBA00047380"/>
    </source>
</evidence>
<protein>
    <submittedName>
        <fullName evidence="6">Aspartyl-tRNA amidotransferase</fullName>
    </submittedName>
</protein>
<dbReference type="GeneID" id="78478468"/>
<comment type="subunit">
    <text evidence="2">Heterotrimer of A, B and C subunits.</text>
</comment>
<evidence type="ECO:0000256" key="1">
    <source>
        <dbReference type="ARBA" id="ARBA00010757"/>
    </source>
</evidence>
<proteinExistence type="inferred from homology"/>
<dbReference type="GO" id="GO:0070681">
    <property type="term" value="P:glutaminyl-tRNAGln biosynthesis via transamidation"/>
    <property type="evidence" value="ECO:0007669"/>
    <property type="project" value="TreeGrafter"/>
</dbReference>
<accession>A0A140DWD6</accession>
<dbReference type="Proteomes" id="UP000069771">
    <property type="component" value="Chromosome"/>
</dbReference>
<keyword evidence="7" id="KW-1185">Reference proteome</keyword>
<dbReference type="RefSeq" id="WP_067558037.1">
    <property type="nucleotide sequence ID" value="NZ_CAJTBG010000034.1"/>
</dbReference>
<evidence type="ECO:0000256" key="3">
    <source>
        <dbReference type="ARBA" id="ARBA00024799"/>
    </source>
</evidence>
<name>A0A140DWD6_9FIRM</name>
<dbReference type="Pfam" id="PF02686">
    <property type="entry name" value="GatC"/>
    <property type="match status" value="1"/>
</dbReference>
<dbReference type="GO" id="GO:0016740">
    <property type="term" value="F:transferase activity"/>
    <property type="evidence" value="ECO:0007669"/>
    <property type="project" value="UniProtKB-KW"/>
</dbReference>
<evidence type="ECO:0000313" key="7">
    <source>
        <dbReference type="Proteomes" id="UP000069771"/>
    </source>
</evidence>
<dbReference type="NCBIfam" id="TIGR00135">
    <property type="entry name" value="gatC"/>
    <property type="match status" value="1"/>
</dbReference>
<comment type="catalytic activity">
    <reaction evidence="4">
        <text>L-aspartyl-tRNA(Asn) + L-glutamine + ATP + H2O = L-asparaginyl-tRNA(Asn) + L-glutamate + ADP + phosphate + 2 H(+)</text>
        <dbReference type="Rhea" id="RHEA:14513"/>
        <dbReference type="Rhea" id="RHEA-COMP:9674"/>
        <dbReference type="Rhea" id="RHEA-COMP:9677"/>
        <dbReference type="ChEBI" id="CHEBI:15377"/>
        <dbReference type="ChEBI" id="CHEBI:15378"/>
        <dbReference type="ChEBI" id="CHEBI:29985"/>
        <dbReference type="ChEBI" id="CHEBI:30616"/>
        <dbReference type="ChEBI" id="CHEBI:43474"/>
        <dbReference type="ChEBI" id="CHEBI:58359"/>
        <dbReference type="ChEBI" id="CHEBI:78515"/>
        <dbReference type="ChEBI" id="CHEBI:78516"/>
        <dbReference type="ChEBI" id="CHEBI:456216"/>
    </reaction>
</comment>
<dbReference type="OrthoDB" id="9813938at2"/>